<evidence type="ECO:0000313" key="4">
    <source>
        <dbReference type="EMBL" id="GAA4777905.1"/>
    </source>
</evidence>
<keyword evidence="1" id="KW-0805">Transcription regulation</keyword>
<protein>
    <submittedName>
        <fullName evidence="4">DJ-1/PfpI family protein</fullName>
    </submittedName>
</protein>
<feature type="domain" description="HTH araC/xylS-type" evidence="3">
    <location>
        <begin position="238"/>
        <end position="336"/>
    </location>
</feature>
<accession>A0ABP9AC28</accession>
<dbReference type="EMBL" id="BAABHO010000005">
    <property type="protein sequence ID" value="GAA4777905.1"/>
    <property type="molecule type" value="Genomic_DNA"/>
</dbReference>
<organism evidence="4 5">
    <name type="scientific">Actinomycetospora chlora</name>
    <dbReference type="NCBI Taxonomy" id="663608"/>
    <lineage>
        <taxon>Bacteria</taxon>
        <taxon>Bacillati</taxon>
        <taxon>Actinomycetota</taxon>
        <taxon>Actinomycetes</taxon>
        <taxon>Pseudonocardiales</taxon>
        <taxon>Pseudonocardiaceae</taxon>
        <taxon>Actinomycetospora</taxon>
    </lineage>
</organism>
<dbReference type="SUPFAM" id="SSF46689">
    <property type="entry name" value="Homeodomain-like"/>
    <property type="match status" value="2"/>
</dbReference>
<dbReference type="InterPro" id="IPR018060">
    <property type="entry name" value="HTH_AraC"/>
</dbReference>
<dbReference type="SMART" id="SM00342">
    <property type="entry name" value="HTH_ARAC"/>
    <property type="match status" value="1"/>
</dbReference>
<dbReference type="PANTHER" id="PTHR43130:SF3">
    <property type="entry name" value="HTH-TYPE TRANSCRIPTIONAL REGULATOR RV1931C"/>
    <property type="match status" value="1"/>
</dbReference>
<dbReference type="Gene3D" id="1.10.10.60">
    <property type="entry name" value="Homeodomain-like"/>
    <property type="match status" value="1"/>
</dbReference>
<evidence type="ECO:0000256" key="1">
    <source>
        <dbReference type="ARBA" id="ARBA00023015"/>
    </source>
</evidence>
<evidence type="ECO:0000259" key="3">
    <source>
        <dbReference type="PROSITE" id="PS01124"/>
    </source>
</evidence>
<evidence type="ECO:0000313" key="5">
    <source>
        <dbReference type="Proteomes" id="UP001500928"/>
    </source>
</evidence>
<reference evidence="5" key="1">
    <citation type="journal article" date="2019" name="Int. J. Syst. Evol. Microbiol.">
        <title>The Global Catalogue of Microorganisms (GCM) 10K type strain sequencing project: providing services to taxonomists for standard genome sequencing and annotation.</title>
        <authorList>
            <consortium name="The Broad Institute Genomics Platform"/>
            <consortium name="The Broad Institute Genome Sequencing Center for Infectious Disease"/>
            <person name="Wu L."/>
            <person name="Ma J."/>
        </authorList>
    </citation>
    <scope>NUCLEOTIDE SEQUENCE [LARGE SCALE GENOMIC DNA]</scope>
    <source>
        <strain evidence="5">JCM 17979</strain>
    </source>
</reference>
<proteinExistence type="predicted"/>
<dbReference type="SUPFAM" id="SSF52317">
    <property type="entry name" value="Class I glutamine amidotransferase-like"/>
    <property type="match status" value="1"/>
</dbReference>
<dbReference type="Pfam" id="PF01965">
    <property type="entry name" value="DJ-1_PfpI"/>
    <property type="match status" value="1"/>
</dbReference>
<keyword evidence="5" id="KW-1185">Reference proteome</keyword>
<comment type="caution">
    <text evidence="4">The sequence shown here is derived from an EMBL/GenBank/DDBJ whole genome shotgun (WGS) entry which is preliminary data.</text>
</comment>
<dbReference type="Proteomes" id="UP001500928">
    <property type="component" value="Unassembled WGS sequence"/>
</dbReference>
<dbReference type="CDD" id="cd03137">
    <property type="entry name" value="GATase1_AraC_1"/>
    <property type="match status" value="1"/>
</dbReference>
<dbReference type="InterPro" id="IPR002818">
    <property type="entry name" value="DJ-1/PfpI"/>
</dbReference>
<dbReference type="Gene3D" id="3.40.50.880">
    <property type="match status" value="1"/>
</dbReference>
<keyword evidence="2" id="KW-0804">Transcription</keyword>
<dbReference type="PANTHER" id="PTHR43130">
    <property type="entry name" value="ARAC-FAMILY TRANSCRIPTIONAL REGULATOR"/>
    <property type="match status" value="1"/>
</dbReference>
<dbReference type="PROSITE" id="PS01124">
    <property type="entry name" value="HTH_ARAC_FAMILY_2"/>
    <property type="match status" value="1"/>
</dbReference>
<sequence length="341" mass="35792">MRVRNPAELVRTDPAAARVGTVEHRTVVVGYPDAELLDLACVTTTLATATELGAMPGYAVRLLTPGGRTVTCRPGLRLEAHGAIEHHTAPVDTLVVVGGLGSRAAARDAALVAHVRRLARGAGRVASVCTGASVLAAAGLLDGRRATTHWRFAADLAREHPTVTVDPGPIFVRDGRVATSAGVTSALDLTLAFVAEDHGPALARTVAQALVTYLQRPGTQAQVSVHVAAPAPTDDVVRRVVEHVADHLDADLGTAALARLARVSERHLTRLFRADLGHTPAEHVRRTRTEAAAALLAGTDVPLARVAARCGFRSTETMRTAFLAAYGRTPSEHRRAFAAAS</sequence>
<evidence type="ECO:0000256" key="2">
    <source>
        <dbReference type="ARBA" id="ARBA00023163"/>
    </source>
</evidence>
<dbReference type="InterPro" id="IPR009057">
    <property type="entry name" value="Homeodomain-like_sf"/>
</dbReference>
<dbReference type="Pfam" id="PF12833">
    <property type="entry name" value="HTH_18"/>
    <property type="match status" value="1"/>
</dbReference>
<name>A0ABP9AC28_9PSEU</name>
<dbReference type="InterPro" id="IPR029062">
    <property type="entry name" value="Class_I_gatase-like"/>
</dbReference>
<dbReference type="InterPro" id="IPR052158">
    <property type="entry name" value="INH-QAR"/>
</dbReference>
<gene>
    <name evidence="4" type="ORF">GCM10023200_08480</name>
</gene>